<sequence length="75" mass="8573">MEMAAISSGPRTVEEIFNDYNARRAGIVQALTYGIVMLMNSMRLVGWCSFMFKCICVIFERFCGVISEFCLIFLK</sequence>
<dbReference type="AlphaFoldDB" id="A0A251UM58"/>
<evidence type="ECO:0000313" key="3">
    <source>
        <dbReference type="EMBL" id="OTG24103.1"/>
    </source>
</evidence>
<reference evidence="2 4" key="1">
    <citation type="journal article" date="2017" name="Nature">
        <title>The sunflower genome provides insights into oil metabolism, flowering and Asterid evolution.</title>
        <authorList>
            <person name="Badouin H."/>
            <person name="Gouzy J."/>
            <person name="Grassa C.J."/>
            <person name="Murat F."/>
            <person name="Staton S.E."/>
            <person name="Cottret L."/>
            <person name="Lelandais-Briere C."/>
            <person name="Owens G.L."/>
            <person name="Carrere S."/>
            <person name="Mayjonade B."/>
            <person name="Legrand L."/>
            <person name="Gill N."/>
            <person name="Kane N.C."/>
            <person name="Bowers J.E."/>
            <person name="Hubner S."/>
            <person name="Bellec A."/>
            <person name="Berard A."/>
            <person name="Berges H."/>
            <person name="Blanchet N."/>
            <person name="Boniface M.C."/>
            <person name="Brunel D."/>
            <person name="Catrice O."/>
            <person name="Chaidir N."/>
            <person name="Claudel C."/>
            <person name="Donnadieu C."/>
            <person name="Faraut T."/>
            <person name="Fievet G."/>
            <person name="Helmstetter N."/>
            <person name="King M."/>
            <person name="Knapp S.J."/>
            <person name="Lai Z."/>
            <person name="Le Paslier M.C."/>
            <person name="Lippi Y."/>
            <person name="Lorenzon L."/>
            <person name="Mandel J.R."/>
            <person name="Marage G."/>
            <person name="Marchand G."/>
            <person name="Marquand E."/>
            <person name="Bret-Mestries E."/>
            <person name="Morien E."/>
            <person name="Nambeesan S."/>
            <person name="Nguyen T."/>
            <person name="Pegot-Espagnet P."/>
            <person name="Pouilly N."/>
            <person name="Raftis F."/>
            <person name="Sallet E."/>
            <person name="Schiex T."/>
            <person name="Thomas J."/>
            <person name="Vandecasteele C."/>
            <person name="Vares D."/>
            <person name="Vear F."/>
            <person name="Vautrin S."/>
            <person name="Crespi M."/>
            <person name="Mangin B."/>
            <person name="Burke J.M."/>
            <person name="Salse J."/>
            <person name="Munos S."/>
            <person name="Vincourt P."/>
            <person name="Rieseberg L.H."/>
            <person name="Langlade N.B."/>
        </authorList>
    </citation>
    <scope>NUCLEOTIDE SEQUENCE [LARGE SCALE GENOMIC DNA]</scope>
    <source>
        <strain evidence="4">cv. SF193</strain>
        <tissue evidence="2">Leaves</tissue>
    </source>
</reference>
<keyword evidence="4" id="KW-1185">Reference proteome</keyword>
<dbReference type="Proteomes" id="UP000215914">
    <property type="component" value="Chromosome 5"/>
</dbReference>
<evidence type="ECO:0000313" key="4">
    <source>
        <dbReference type="Proteomes" id="UP000215914"/>
    </source>
</evidence>
<accession>A0A251UM58</accession>
<dbReference type="InterPro" id="IPR021998">
    <property type="entry name" value="Alfin_N"/>
</dbReference>
<dbReference type="GO" id="GO:0006355">
    <property type="term" value="P:regulation of DNA-templated transcription"/>
    <property type="evidence" value="ECO:0007669"/>
    <property type="project" value="InterPro"/>
</dbReference>
<dbReference type="Pfam" id="PF12165">
    <property type="entry name" value="Alfin"/>
    <property type="match status" value="1"/>
</dbReference>
<dbReference type="InParanoid" id="A0A251UM58"/>
<dbReference type="EMBL" id="MNCJ02000320">
    <property type="protein sequence ID" value="KAF5804363.1"/>
    <property type="molecule type" value="Genomic_DNA"/>
</dbReference>
<dbReference type="STRING" id="4232.A0A251UM58"/>
<proteinExistence type="predicted"/>
<reference evidence="3" key="2">
    <citation type="submission" date="2017-02" db="EMBL/GenBank/DDBJ databases">
        <title>Sunflower complete genome.</title>
        <authorList>
            <person name="Langlade N."/>
            <person name="Munos S."/>
        </authorList>
    </citation>
    <scope>NUCLEOTIDE SEQUENCE [LARGE SCALE GENOMIC DNA]</scope>
    <source>
        <tissue evidence="3">Leaves</tissue>
    </source>
</reference>
<dbReference type="GO" id="GO:0042393">
    <property type="term" value="F:histone binding"/>
    <property type="evidence" value="ECO:0007669"/>
    <property type="project" value="InterPro"/>
</dbReference>
<protein>
    <submittedName>
        <fullName evidence="3">Putative alfin</fullName>
    </submittedName>
</protein>
<dbReference type="Gramene" id="mRNA:HanXRQr2_Chr05g0196161">
    <property type="protein sequence ID" value="mRNA:HanXRQr2_Chr05g0196161"/>
    <property type="gene ID" value="HanXRQr2_Chr05g0196161"/>
</dbReference>
<name>A0A251UM58_HELAN</name>
<evidence type="ECO:0000313" key="2">
    <source>
        <dbReference type="EMBL" id="KAF5804363.1"/>
    </source>
</evidence>
<reference evidence="2" key="3">
    <citation type="submission" date="2020-06" db="EMBL/GenBank/DDBJ databases">
        <title>Helianthus annuus Genome sequencing and assembly Release 2.</title>
        <authorList>
            <person name="Gouzy J."/>
            <person name="Langlade N."/>
            <person name="Munos S."/>
        </authorList>
    </citation>
    <scope>NUCLEOTIDE SEQUENCE</scope>
    <source>
        <tissue evidence="2">Leaves</tissue>
    </source>
</reference>
<gene>
    <name evidence="3" type="ORF">HannXRQ_Chr05g0132941</name>
    <name evidence="2" type="ORF">HanXRQr2_Chr05g0196161</name>
</gene>
<organism evidence="3 4">
    <name type="scientific">Helianthus annuus</name>
    <name type="common">Common sunflower</name>
    <dbReference type="NCBI Taxonomy" id="4232"/>
    <lineage>
        <taxon>Eukaryota</taxon>
        <taxon>Viridiplantae</taxon>
        <taxon>Streptophyta</taxon>
        <taxon>Embryophyta</taxon>
        <taxon>Tracheophyta</taxon>
        <taxon>Spermatophyta</taxon>
        <taxon>Magnoliopsida</taxon>
        <taxon>eudicotyledons</taxon>
        <taxon>Gunneridae</taxon>
        <taxon>Pentapetalae</taxon>
        <taxon>asterids</taxon>
        <taxon>campanulids</taxon>
        <taxon>Asterales</taxon>
        <taxon>Asteraceae</taxon>
        <taxon>Asteroideae</taxon>
        <taxon>Heliantheae alliance</taxon>
        <taxon>Heliantheae</taxon>
        <taxon>Helianthus</taxon>
    </lineage>
</organism>
<evidence type="ECO:0000259" key="1">
    <source>
        <dbReference type="Pfam" id="PF12165"/>
    </source>
</evidence>
<dbReference type="EMBL" id="CM007894">
    <property type="protein sequence ID" value="OTG24103.1"/>
    <property type="molecule type" value="Genomic_DNA"/>
</dbReference>
<feature type="domain" description="Alfin N-terminal" evidence="1">
    <location>
        <begin position="12"/>
        <end position="39"/>
    </location>
</feature>